<dbReference type="InterPro" id="IPR001387">
    <property type="entry name" value="Cro/C1-type_HTH"/>
</dbReference>
<dbReference type="SMART" id="SM00530">
    <property type="entry name" value="HTH_XRE"/>
    <property type="match status" value="1"/>
</dbReference>
<evidence type="ECO:0000259" key="2">
    <source>
        <dbReference type="PROSITE" id="PS50943"/>
    </source>
</evidence>
<proteinExistence type="predicted"/>
<sequence length="220" mass="25050">MIKNQQQYRIARRELAALHHEIASASEQGRQKEKKASQNAETISRISLLETKIQIYERLQARNTHLLPMESLQDLPELLIAARIARGMTQKDLAEFMGMRQQQIQMYEGERYQSATLGRLSRFADALGVSVHQVGELAGSRFLGEVDPARVSCFPIGEMYRRGWLGPYGGSLIEARHVAHQHLIDFFGRAYGVPPRSRRRYARTNGIPHGPSQENATQRR</sequence>
<dbReference type="CDD" id="cd00093">
    <property type="entry name" value="HTH_XRE"/>
    <property type="match status" value="1"/>
</dbReference>
<dbReference type="InterPro" id="IPR010982">
    <property type="entry name" value="Lambda_DNA-bd_dom_sf"/>
</dbReference>
<dbReference type="AlphaFoldDB" id="A0A5B8CNL3"/>
<dbReference type="RefSeq" id="WP_140043525.1">
    <property type="nucleotide sequence ID" value="NZ_CP041018.1"/>
</dbReference>
<keyword evidence="3" id="KW-0614">Plasmid</keyword>
<reference evidence="3 4" key="1">
    <citation type="submission" date="2019-06" db="EMBL/GenBank/DDBJ databases">
        <title>Genome organization and adaptive potential of archetypical organophosphate degarding Sphingobium fuliginis ATCC 27551.</title>
        <authorList>
            <person name="Sarwar A."/>
            <person name="Parthasarathy S."/>
            <person name="Singh C."/>
            <person name="Siddavattam D."/>
        </authorList>
    </citation>
    <scope>NUCLEOTIDE SEQUENCE [LARGE SCALE GENOMIC DNA]</scope>
    <source>
        <strain evidence="3 4">ATCC 27551</strain>
        <plasmid evidence="4">psf1</plasmid>
    </source>
</reference>
<accession>A0A5B8CNL3</accession>
<dbReference type="GO" id="GO:0003677">
    <property type="term" value="F:DNA binding"/>
    <property type="evidence" value="ECO:0007669"/>
    <property type="project" value="InterPro"/>
</dbReference>
<organism evidence="3 4">
    <name type="scientific">Sphingobium fuliginis ATCC 27551</name>
    <dbReference type="NCBI Taxonomy" id="1208342"/>
    <lineage>
        <taxon>Bacteria</taxon>
        <taxon>Pseudomonadati</taxon>
        <taxon>Pseudomonadota</taxon>
        <taxon>Alphaproteobacteria</taxon>
        <taxon>Sphingomonadales</taxon>
        <taxon>Sphingomonadaceae</taxon>
        <taxon>Sphingobium</taxon>
    </lineage>
</organism>
<feature type="region of interest" description="Disordered" evidence="1">
    <location>
        <begin position="200"/>
        <end position="220"/>
    </location>
</feature>
<dbReference type="Gene3D" id="1.10.260.40">
    <property type="entry name" value="lambda repressor-like DNA-binding domains"/>
    <property type="match status" value="1"/>
</dbReference>
<dbReference type="EMBL" id="CP041018">
    <property type="protein sequence ID" value="QDC40262.1"/>
    <property type="molecule type" value="Genomic_DNA"/>
</dbReference>
<name>A0A5B8CNL3_SPHSA</name>
<dbReference type="Pfam" id="PF01381">
    <property type="entry name" value="HTH_3"/>
    <property type="match status" value="1"/>
</dbReference>
<evidence type="ECO:0000313" key="4">
    <source>
        <dbReference type="Proteomes" id="UP000311469"/>
    </source>
</evidence>
<dbReference type="Proteomes" id="UP000311469">
    <property type="component" value="Plasmid pSF1"/>
</dbReference>
<dbReference type="SUPFAM" id="SSF47413">
    <property type="entry name" value="lambda repressor-like DNA-binding domains"/>
    <property type="match status" value="1"/>
</dbReference>
<gene>
    <name evidence="3" type="ORF">FIL70_24245</name>
</gene>
<protein>
    <submittedName>
        <fullName evidence="3">Helix-turn-helix transcriptional regulator</fullName>
    </submittedName>
</protein>
<evidence type="ECO:0000313" key="3">
    <source>
        <dbReference type="EMBL" id="QDC40262.1"/>
    </source>
</evidence>
<evidence type="ECO:0000256" key="1">
    <source>
        <dbReference type="SAM" id="MobiDB-lite"/>
    </source>
</evidence>
<feature type="domain" description="HTH cro/C1-type" evidence="2">
    <location>
        <begin position="79"/>
        <end position="134"/>
    </location>
</feature>
<geneLocation type="plasmid" evidence="4">
    <name>psf1</name>
</geneLocation>
<dbReference type="KEGG" id="sufl:FIL70_24245"/>
<dbReference type="PROSITE" id="PS50943">
    <property type="entry name" value="HTH_CROC1"/>
    <property type="match status" value="1"/>
</dbReference>